<organism evidence="12 13">
    <name type="scientific">Vineibacter terrae</name>
    <dbReference type="NCBI Taxonomy" id="2586908"/>
    <lineage>
        <taxon>Bacteria</taxon>
        <taxon>Pseudomonadati</taxon>
        <taxon>Pseudomonadota</taxon>
        <taxon>Alphaproteobacteria</taxon>
        <taxon>Hyphomicrobiales</taxon>
        <taxon>Vineibacter</taxon>
    </lineage>
</organism>
<evidence type="ECO:0000313" key="12">
    <source>
        <dbReference type="EMBL" id="TXL77185.1"/>
    </source>
</evidence>
<dbReference type="GO" id="GO:0001760">
    <property type="term" value="F:aminocarboxymuconate-semialdehyde decarboxylase activity"/>
    <property type="evidence" value="ECO:0007669"/>
    <property type="project" value="UniProtKB-EC"/>
</dbReference>
<evidence type="ECO:0000256" key="1">
    <source>
        <dbReference type="ARBA" id="ARBA00005079"/>
    </source>
</evidence>
<dbReference type="EMBL" id="VDUZ01000009">
    <property type="protein sequence ID" value="TXL77185.1"/>
    <property type="molecule type" value="Genomic_DNA"/>
</dbReference>
<evidence type="ECO:0000256" key="6">
    <source>
        <dbReference type="ARBA" id="ARBA00022723"/>
    </source>
</evidence>
<dbReference type="Pfam" id="PF04909">
    <property type="entry name" value="Amidohydro_2"/>
    <property type="match status" value="1"/>
</dbReference>
<evidence type="ECO:0000256" key="7">
    <source>
        <dbReference type="ARBA" id="ARBA00022793"/>
    </source>
</evidence>
<dbReference type="GO" id="GO:0019748">
    <property type="term" value="P:secondary metabolic process"/>
    <property type="evidence" value="ECO:0007669"/>
    <property type="project" value="TreeGrafter"/>
</dbReference>
<accession>A0A5C8PPT6</accession>
<gene>
    <name evidence="12" type="ORF">FHP25_10505</name>
</gene>
<evidence type="ECO:0000256" key="8">
    <source>
        <dbReference type="ARBA" id="ARBA00022833"/>
    </source>
</evidence>
<dbReference type="PANTHER" id="PTHR21240">
    <property type="entry name" value="2-AMINO-3-CARBOXYLMUCONATE-6-SEMIALDEHYDE DECARBOXYLASE"/>
    <property type="match status" value="1"/>
</dbReference>
<evidence type="ECO:0000256" key="3">
    <source>
        <dbReference type="ARBA" id="ARBA00011245"/>
    </source>
</evidence>
<name>A0A5C8PPT6_9HYPH</name>
<keyword evidence="9" id="KW-0456">Lyase</keyword>
<dbReference type="OrthoDB" id="9799024at2"/>
<keyword evidence="6" id="KW-0479">Metal-binding</keyword>
<dbReference type="Gene3D" id="3.20.20.140">
    <property type="entry name" value="Metal-dependent hydrolases"/>
    <property type="match status" value="1"/>
</dbReference>
<dbReference type="InterPro" id="IPR032466">
    <property type="entry name" value="Metal_Hydrolase"/>
</dbReference>
<evidence type="ECO:0000256" key="4">
    <source>
        <dbReference type="ARBA" id="ARBA00012365"/>
    </source>
</evidence>
<proteinExistence type="inferred from homology"/>
<evidence type="ECO:0000259" key="11">
    <source>
        <dbReference type="Pfam" id="PF04909"/>
    </source>
</evidence>
<dbReference type="Proteomes" id="UP000321638">
    <property type="component" value="Unassembled WGS sequence"/>
</dbReference>
<dbReference type="GO" id="GO:0016787">
    <property type="term" value="F:hydrolase activity"/>
    <property type="evidence" value="ECO:0007669"/>
    <property type="project" value="UniProtKB-KW"/>
</dbReference>
<sequence length="336" mass="36684">MLMDGLIDVHSHIVPRDLPAEPTAGGIDKWPCIQCHSATAATVLMGRKPFREIDERSWDIQRRIADMDRDGVSAQVLSPMPELLSYWIDAAPATELARFINGAIAEMVAKRPDRFHGLGSVPLQDPERAAAELLLVKERFGLSGVEIGSNINGRYLGDRRFDPFFAAAQELDLAVFVHALHPLQAPHLTASPALVALAAFPVDTALCAASLIMDGVLERFPRLRIGFSHGGGVLAPILHRMENGWHRMRGFDGKLPQSPKAYAARFFYDSLVYDAHYLAHLVTDVAPGQVFAGTDYPYLIEQRDPAAFIAGVADRVAGGATLWSSAARRFLGLDVA</sequence>
<dbReference type="InterPro" id="IPR006680">
    <property type="entry name" value="Amidohydro-rel"/>
</dbReference>
<dbReference type="EC" id="4.1.1.45" evidence="4"/>
<dbReference type="GO" id="GO:0046872">
    <property type="term" value="F:metal ion binding"/>
    <property type="evidence" value="ECO:0007669"/>
    <property type="project" value="UniProtKB-KW"/>
</dbReference>
<comment type="pathway">
    <text evidence="1">Secondary metabolite metabolism; quinolate metabolism.</text>
</comment>
<reference evidence="12 13" key="1">
    <citation type="submission" date="2019-06" db="EMBL/GenBank/DDBJ databases">
        <title>New taxonomy in bacterial strain CC-CFT640, isolated from vineyard.</title>
        <authorList>
            <person name="Lin S.-Y."/>
            <person name="Tsai C.-F."/>
            <person name="Young C.-C."/>
        </authorList>
    </citation>
    <scope>NUCLEOTIDE SEQUENCE [LARGE SCALE GENOMIC DNA]</scope>
    <source>
        <strain evidence="12 13">CC-CFT640</strain>
    </source>
</reference>
<feature type="domain" description="Amidohydrolase-related" evidence="11">
    <location>
        <begin position="7"/>
        <end position="310"/>
    </location>
</feature>
<dbReference type="GO" id="GO:0005829">
    <property type="term" value="C:cytosol"/>
    <property type="evidence" value="ECO:0007669"/>
    <property type="project" value="TreeGrafter"/>
</dbReference>
<dbReference type="AlphaFoldDB" id="A0A5C8PPT6"/>
<evidence type="ECO:0000256" key="10">
    <source>
        <dbReference type="ARBA" id="ARBA00031120"/>
    </source>
</evidence>
<comment type="caution">
    <text evidence="12">The sequence shown here is derived from an EMBL/GenBank/DDBJ whole genome shotgun (WGS) entry which is preliminary data.</text>
</comment>
<comment type="subunit">
    <text evidence="3">Monomer.</text>
</comment>
<comment type="similarity">
    <text evidence="2">Belongs to the metallo-dependent hydrolases superfamily. ACMSD family.</text>
</comment>
<evidence type="ECO:0000256" key="5">
    <source>
        <dbReference type="ARBA" id="ARBA00021214"/>
    </source>
</evidence>
<dbReference type="SUPFAM" id="SSF51556">
    <property type="entry name" value="Metallo-dependent hydrolases"/>
    <property type="match status" value="1"/>
</dbReference>
<evidence type="ECO:0000256" key="2">
    <source>
        <dbReference type="ARBA" id="ARBA00005871"/>
    </source>
</evidence>
<dbReference type="InterPro" id="IPR032465">
    <property type="entry name" value="ACMSD"/>
</dbReference>
<keyword evidence="13" id="KW-1185">Reference proteome</keyword>
<evidence type="ECO:0000256" key="9">
    <source>
        <dbReference type="ARBA" id="ARBA00023239"/>
    </source>
</evidence>
<protein>
    <recommendedName>
        <fullName evidence="5">2-amino-3-carboxymuconate-6-semialdehyde decarboxylase</fullName>
        <ecNumber evidence="4">4.1.1.45</ecNumber>
    </recommendedName>
    <alternativeName>
        <fullName evidence="10">Picolinate carboxylase</fullName>
    </alternativeName>
</protein>
<keyword evidence="7" id="KW-0210">Decarboxylase</keyword>
<evidence type="ECO:0000313" key="13">
    <source>
        <dbReference type="Proteomes" id="UP000321638"/>
    </source>
</evidence>
<keyword evidence="8" id="KW-0862">Zinc</keyword>
<keyword evidence="12" id="KW-0378">Hydrolase</keyword>
<dbReference type="PANTHER" id="PTHR21240:SF27">
    <property type="entry name" value="2-AMINO-3-CARBOXYMUCONATE-6-SEMIALDEHYDE DECARBOXYLASE"/>
    <property type="match status" value="1"/>
</dbReference>